<comment type="similarity">
    <text evidence="2">Belongs to the glycosyl hydrolase 20 family.</text>
</comment>
<dbReference type="EC" id="3.2.1.52" evidence="3"/>
<feature type="non-terminal residue" evidence="11">
    <location>
        <position position="276"/>
    </location>
</feature>
<evidence type="ECO:0000313" key="11">
    <source>
        <dbReference type="EMBL" id="KAG0260819.1"/>
    </source>
</evidence>
<dbReference type="InterPro" id="IPR015883">
    <property type="entry name" value="Glyco_hydro_20_cat"/>
</dbReference>
<feature type="domain" description="Glycoside hydrolase family 20 catalytic" evidence="9">
    <location>
        <begin position="191"/>
        <end position="276"/>
    </location>
</feature>
<evidence type="ECO:0000256" key="1">
    <source>
        <dbReference type="ARBA" id="ARBA00001231"/>
    </source>
</evidence>
<evidence type="ECO:0000259" key="9">
    <source>
        <dbReference type="Pfam" id="PF00728"/>
    </source>
</evidence>
<evidence type="ECO:0000256" key="2">
    <source>
        <dbReference type="ARBA" id="ARBA00006285"/>
    </source>
</evidence>
<keyword evidence="5" id="KW-0378">Hydrolase</keyword>
<proteinExistence type="inferred from homology"/>
<dbReference type="InterPro" id="IPR029018">
    <property type="entry name" value="Hex-like_dom2"/>
</dbReference>
<dbReference type="GO" id="GO:0016231">
    <property type="term" value="F:beta-N-acetylglucosaminidase activity"/>
    <property type="evidence" value="ECO:0007669"/>
    <property type="project" value="TreeGrafter"/>
</dbReference>
<feature type="chain" id="PRO_5040430716" description="beta-N-acetylhexosaminidase" evidence="8">
    <location>
        <begin position="20"/>
        <end position="276"/>
    </location>
</feature>
<dbReference type="Pfam" id="PF14845">
    <property type="entry name" value="Glycohydro_20b2"/>
    <property type="match status" value="1"/>
</dbReference>
<keyword evidence="4 8" id="KW-0732">Signal</keyword>
<dbReference type="GO" id="GO:0016020">
    <property type="term" value="C:membrane"/>
    <property type="evidence" value="ECO:0007669"/>
    <property type="project" value="TreeGrafter"/>
</dbReference>
<evidence type="ECO:0000256" key="7">
    <source>
        <dbReference type="ARBA" id="ARBA00023295"/>
    </source>
</evidence>
<name>A0A9P6U503_9FUNG</name>
<organism evidence="11 12">
    <name type="scientific">Actinomortierella ambigua</name>
    <dbReference type="NCBI Taxonomy" id="1343610"/>
    <lineage>
        <taxon>Eukaryota</taxon>
        <taxon>Fungi</taxon>
        <taxon>Fungi incertae sedis</taxon>
        <taxon>Mucoromycota</taxon>
        <taxon>Mortierellomycotina</taxon>
        <taxon>Mortierellomycetes</taxon>
        <taxon>Mortierellales</taxon>
        <taxon>Mortierellaceae</taxon>
        <taxon>Actinomortierella</taxon>
    </lineage>
</organism>
<dbReference type="Pfam" id="PF00728">
    <property type="entry name" value="Glyco_hydro_20"/>
    <property type="match status" value="1"/>
</dbReference>
<dbReference type="Gene3D" id="3.20.20.80">
    <property type="entry name" value="Glycosidases"/>
    <property type="match status" value="1"/>
</dbReference>
<feature type="signal peptide" evidence="8">
    <location>
        <begin position="1"/>
        <end position="19"/>
    </location>
</feature>
<dbReference type="GO" id="GO:0030203">
    <property type="term" value="P:glycosaminoglycan metabolic process"/>
    <property type="evidence" value="ECO:0007669"/>
    <property type="project" value="TreeGrafter"/>
</dbReference>
<dbReference type="InterPro" id="IPR025705">
    <property type="entry name" value="Beta_hexosaminidase_sua/sub"/>
</dbReference>
<dbReference type="InterPro" id="IPR029019">
    <property type="entry name" value="HEX_eukaryotic_N"/>
</dbReference>
<dbReference type="PANTHER" id="PTHR22600">
    <property type="entry name" value="BETA-HEXOSAMINIDASE"/>
    <property type="match status" value="1"/>
</dbReference>
<evidence type="ECO:0000256" key="8">
    <source>
        <dbReference type="SAM" id="SignalP"/>
    </source>
</evidence>
<dbReference type="InterPro" id="IPR017853">
    <property type="entry name" value="GH"/>
</dbReference>
<comment type="catalytic activity">
    <reaction evidence="1">
        <text>Hydrolysis of terminal non-reducing N-acetyl-D-hexosamine residues in N-acetyl-beta-D-hexosaminides.</text>
        <dbReference type="EC" id="3.2.1.52"/>
    </reaction>
</comment>
<keyword evidence="12" id="KW-1185">Reference proteome</keyword>
<keyword evidence="7" id="KW-0326">Glycosidase</keyword>
<dbReference type="SUPFAM" id="SSF55545">
    <property type="entry name" value="beta-N-acetylhexosaminidase-like domain"/>
    <property type="match status" value="1"/>
</dbReference>
<dbReference type="PANTHER" id="PTHR22600:SF26">
    <property type="entry name" value="BETA-N-ACETYLHEXOSAMINIDASE"/>
    <property type="match status" value="1"/>
</dbReference>
<dbReference type="OrthoDB" id="428480at2759"/>
<gene>
    <name evidence="11" type="ORF">DFQ27_003299</name>
</gene>
<reference evidence="11" key="1">
    <citation type="journal article" date="2020" name="Fungal Divers.">
        <title>Resolving the Mortierellaceae phylogeny through synthesis of multi-gene phylogenetics and phylogenomics.</title>
        <authorList>
            <person name="Vandepol N."/>
            <person name="Liber J."/>
            <person name="Desiro A."/>
            <person name="Na H."/>
            <person name="Kennedy M."/>
            <person name="Barry K."/>
            <person name="Grigoriev I.V."/>
            <person name="Miller A.N."/>
            <person name="O'Donnell K."/>
            <person name="Stajich J.E."/>
            <person name="Bonito G."/>
        </authorList>
    </citation>
    <scope>NUCLEOTIDE SEQUENCE</scope>
    <source>
        <strain evidence="11">BC1065</strain>
    </source>
</reference>
<dbReference type="AlphaFoldDB" id="A0A9P6U503"/>
<evidence type="ECO:0000313" key="12">
    <source>
        <dbReference type="Proteomes" id="UP000807716"/>
    </source>
</evidence>
<evidence type="ECO:0000256" key="5">
    <source>
        <dbReference type="ARBA" id="ARBA00022801"/>
    </source>
</evidence>
<dbReference type="Proteomes" id="UP000807716">
    <property type="component" value="Unassembled WGS sequence"/>
</dbReference>
<accession>A0A9P6U503</accession>
<evidence type="ECO:0000259" key="10">
    <source>
        <dbReference type="Pfam" id="PF14845"/>
    </source>
</evidence>
<sequence>MKLSIAAAIGLLALSVTDAAVRKANPLPKPVTIDWKAGGRINLPNTIVFNFRGPWDNILADAANRTKAAIEKKWVPRAWETPMPVWPKFPDQYGDNKTASAGSKRAVDSSASATPVWSVDLHVLDVTAPLQHGHDESYTISVSASGILIKANTVWGGLHGLSTFEQLVIAEKGKDQLFIEQPVEIVDKPKYTHRGVMYDTARNFLPVSAIKKQIDALAFSKLNVFHWHITDSQSWPLEVDPVKYPDFTKGAYSESEVYEHRHVREVVDYGRKRGVR</sequence>
<evidence type="ECO:0000256" key="3">
    <source>
        <dbReference type="ARBA" id="ARBA00012663"/>
    </source>
</evidence>
<dbReference type="SUPFAM" id="SSF51445">
    <property type="entry name" value="(Trans)glycosidases"/>
    <property type="match status" value="1"/>
</dbReference>
<dbReference type="GO" id="GO:0005975">
    <property type="term" value="P:carbohydrate metabolic process"/>
    <property type="evidence" value="ECO:0007669"/>
    <property type="project" value="InterPro"/>
</dbReference>
<comment type="caution">
    <text evidence="11">The sequence shown here is derived from an EMBL/GenBank/DDBJ whole genome shotgun (WGS) entry which is preliminary data.</text>
</comment>
<dbReference type="Gene3D" id="3.30.379.10">
    <property type="entry name" value="Chitobiase/beta-hexosaminidase domain 2-like"/>
    <property type="match status" value="1"/>
</dbReference>
<protein>
    <recommendedName>
        <fullName evidence="3">beta-N-acetylhexosaminidase</fullName>
        <ecNumber evidence="3">3.2.1.52</ecNumber>
    </recommendedName>
</protein>
<evidence type="ECO:0000256" key="4">
    <source>
        <dbReference type="ARBA" id="ARBA00022729"/>
    </source>
</evidence>
<evidence type="ECO:0000256" key="6">
    <source>
        <dbReference type="ARBA" id="ARBA00023180"/>
    </source>
</evidence>
<keyword evidence="6" id="KW-0325">Glycoprotein</keyword>
<dbReference type="PRINTS" id="PR00738">
    <property type="entry name" value="GLHYDRLASE20"/>
</dbReference>
<dbReference type="EMBL" id="JAAAJB010000236">
    <property type="protein sequence ID" value="KAG0260819.1"/>
    <property type="molecule type" value="Genomic_DNA"/>
</dbReference>
<feature type="domain" description="Beta-hexosaminidase eukaryotic type N-terminal" evidence="10">
    <location>
        <begin position="26"/>
        <end position="167"/>
    </location>
</feature>